<evidence type="ECO:0000259" key="1">
    <source>
        <dbReference type="PROSITE" id="PS50994"/>
    </source>
</evidence>
<name>A0A0F9EK76_9ZZZZ</name>
<gene>
    <name evidence="2" type="ORF">LCGC14_2142390</name>
</gene>
<accession>A0A0F9EK76</accession>
<dbReference type="SUPFAM" id="SSF53098">
    <property type="entry name" value="Ribonuclease H-like"/>
    <property type="match status" value="1"/>
</dbReference>
<dbReference type="EMBL" id="LAZR01027121">
    <property type="protein sequence ID" value="KKL66696.1"/>
    <property type="molecule type" value="Genomic_DNA"/>
</dbReference>
<organism evidence="2">
    <name type="scientific">marine sediment metagenome</name>
    <dbReference type="NCBI Taxonomy" id="412755"/>
    <lineage>
        <taxon>unclassified sequences</taxon>
        <taxon>metagenomes</taxon>
        <taxon>ecological metagenomes</taxon>
    </lineage>
</organism>
<dbReference type="PROSITE" id="PS50994">
    <property type="entry name" value="INTEGRASE"/>
    <property type="match status" value="1"/>
</dbReference>
<evidence type="ECO:0000313" key="2">
    <source>
        <dbReference type="EMBL" id="KKL66696.1"/>
    </source>
</evidence>
<dbReference type="PANTHER" id="PTHR35004">
    <property type="entry name" value="TRANSPOSASE RV3428C-RELATED"/>
    <property type="match status" value="1"/>
</dbReference>
<dbReference type="AlphaFoldDB" id="A0A0F9EK76"/>
<comment type="caution">
    <text evidence="2">The sequence shown here is derived from an EMBL/GenBank/DDBJ whole genome shotgun (WGS) entry which is preliminary data.</text>
</comment>
<protein>
    <recommendedName>
        <fullName evidence="1">Integrase catalytic domain-containing protein</fullName>
    </recommendedName>
</protein>
<dbReference type="InterPro" id="IPR012337">
    <property type="entry name" value="RNaseH-like_sf"/>
</dbReference>
<dbReference type="NCBIfam" id="NF033546">
    <property type="entry name" value="transpos_IS21"/>
    <property type="match status" value="1"/>
</dbReference>
<feature type="non-terminal residue" evidence="2">
    <location>
        <position position="450"/>
    </location>
</feature>
<dbReference type="InterPro" id="IPR001584">
    <property type="entry name" value="Integrase_cat-core"/>
</dbReference>
<reference evidence="2" key="1">
    <citation type="journal article" date="2015" name="Nature">
        <title>Complex archaea that bridge the gap between prokaryotes and eukaryotes.</title>
        <authorList>
            <person name="Spang A."/>
            <person name="Saw J.H."/>
            <person name="Jorgensen S.L."/>
            <person name="Zaremba-Niedzwiedzka K."/>
            <person name="Martijn J."/>
            <person name="Lind A.E."/>
            <person name="van Eijk R."/>
            <person name="Schleper C."/>
            <person name="Guy L."/>
            <person name="Ettema T.J."/>
        </authorList>
    </citation>
    <scope>NUCLEOTIDE SEQUENCE</scope>
</reference>
<feature type="domain" description="Integrase catalytic" evidence="1">
    <location>
        <begin position="154"/>
        <end position="334"/>
    </location>
</feature>
<sequence length="450" mass="52124">MGYRRLDKHILKAIFHRWIESQSISRIHREEGFDRKTIRSYIELFEAKGLRPGLQMPDEDLDCVLQELLPKNTRGRNKRELLAPYREELLRLVNPDASSGDPESPAERPAEVVRPKTAYLILVEKYRLEVSYETFKLYAREIGLTAQSKRAPTRLESPPGQETQIDYGTVGTLVDHHNGKARRVYAFAAKLSCSRLPFIQFTYTQNKESWMESNIAMVEFYGGVTECLLIDNLKSGVLKPDLWDPQINRGYAEFAEHYRTFIDTARVGKATDKAKIERLIPQARELFRRLKAIHPTWSLDELNRQALLWCRQEYGRAVHGTTGIAPMSLFEEQEQSLLKSLPPVRFEVPRYKPVKVHPDRFFTFEHKRYAMPENCRGQSFIARESGGILRVFDASYRLIRSYPVTEQRVCWLPGDFPKSREALMQGAYPRYLLSRARTLGPAAERLIDGI</sequence>
<dbReference type="GO" id="GO:0015074">
    <property type="term" value="P:DNA integration"/>
    <property type="evidence" value="ECO:0007669"/>
    <property type="project" value="InterPro"/>
</dbReference>
<dbReference type="PANTHER" id="PTHR35004:SF8">
    <property type="entry name" value="TRANSPOSASE RV3428C-RELATED"/>
    <property type="match status" value="1"/>
</dbReference>
<proteinExistence type="predicted"/>